<reference evidence="2" key="1">
    <citation type="journal article" date="2020" name="New Phytol.">
        <title>Comparative genomics reveals dynamic genome evolution in host specialist ectomycorrhizal fungi.</title>
        <authorList>
            <person name="Lofgren L.A."/>
            <person name="Nguyen N.H."/>
            <person name="Vilgalys R."/>
            <person name="Ruytinx J."/>
            <person name="Liao H.L."/>
            <person name="Branco S."/>
            <person name="Kuo A."/>
            <person name="LaButti K."/>
            <person name="Lipzen A."/>
            <person name="Andreopoulos W."/>
            <person name="Pangilinan J."/>
            <person name="Riley R."/>
            <person name="Hundley H."/>
            <person name="Na H."/>
            <person name="Barry K."/>
            <person name="Grigoriev I.V."/>
            <person name="Stajich J.E."/>
            <person name="Kennedy P.G."/>
        </authorList>
    </citation>
    <scope>NUCLEOTIDE SEQUENCE</scope>
    <source>
        <strain evidence="2">MN1</strain>
    </source>
</reference>
<organism evidence="2 3">
    <name type="scientific">Suillus subaureus</name>
    <dbReference type="NCBI Taxonomy" id="48587"/>
    <lineage>
        <taxon>Eukaryota</taxon>
        <taxon>Fungi</taxon>
        <taxon>Dikarya</taxon>
        <taxon>Basidiomycota</taxon>
        <taxon>Agaricomycotina</taxon>
        <taxon>Agaricomycetes</taxon>
        <taxon>Agaricomycetidae</taxon>
        <taxon>Boletales</taxon>
        <taxon>Suillineae</taxon>
        <taxon>Suillaceae</taxon>
        <taxon>Suillus</taxon>
    </lineage>
</organism>
<gene>
    <name evidence="2" type="ORF">BJ212DRAFT_1296508</name>
</gene>
<dbReference type="Proteomes" id="UP000807769">
    <property type="component" value="Unassembled WGS sequence"/>
</dbReference>
<dbReference type="RefSeq" id="XP_041196850.1">
    <property type="nucleotide sequence ID" value="XM_041332471.1"/>
</dbReference>
<evidence type="ECO:0000313" key="3">
    <source>
        <dbReference type="Proteomes" id="UP000807769"/>
    </source>
</evidence>
<dbReference type="GeneID" id="64626488"/>
<proteinExistence type="predicted"/>
<dbReference type="EMBL" id="JABBWG010000005">
    <property type="protein sequence ID" value="KAG1822444.1"/>
    <property type="molecule type" value="Genomic_DNA"/>
</dbReference>
<name>A0A9P7EJ77_9AGAM</name>
<evidence type="ECO:0000256" key="1">
    <source>
        <dbReference type="SAM" id="MobiDB-lite"/>
    </source>
</evidence>
<evidence type="ECO:0000313" key="2">
    <source>
        <dbReference type="EMBL" id="KAG1822444.1"/>
    </source>
</evidence>
<keyword evidence="3" id="KW-1185">Reference proteome</keyword>
<dbReference type="AlphaFoldDB" id="A0A9P7EJ77"/>
<protein>
    <submittedName>
        <fullName evidence="2">Uncharacterized protein</fullName>
    </submittedName>
</protein>
<feature type="region of interest" description="Disordered" evidence="1">
    <location>
        <begin position="66"/>
        <end position="93"/>
    </location>
</feature>
<dbReference type="OrthoDB" id="2682542at2759"/>
<accession>A0A9P7EJ77</accession>
<comment type="caution">
    <text evidence="2">The sequence shown here is derived from an EMBL/GenBank/DDBJ whole genome shotgun (WGS) entry which is preliminary data.</text>
</comment>
<sequence>MWYQHLCSHELDLMKSILGDEQDLAQAHLKVVDVQIGSIRNTLQDVGVGVIGKNGCRFDPGNNGPWCESSSDDSDSDKPRQAPSQAGSHCDSGSAHSLATVCCYYHFRQHAVLARGPRYFLLDKSLKMIRRSGGDHDPTVTIIILSCDGALSSSKSKPTIMSFQAFSCAPSDDLLSCTRQWSAVQPPISGLLHCISPYARGTSSFHVAYGGRTWFKDFSSTEQVALTWVERHMILNSVTTMGWLQDITSTEKIVAVDYITNIIKQANMKFGCVLEETHIAHWYAGKDSPPQDEDMRLELKTPQKLLSE</sequence>